<sequence length="381" mass="42833">MLSQTERDALFKFSLSMYQRLKTRNTRNVNFVCSPFSIACALATFASGACNVTATQIFAALNLKASKCRIEEQFFNLLTTLSSYAPDVTFHVANRIYSDQKCTVHSSYRALLEVSYSATMQSVDFESGHESVWHEANAWVSEKTASKIQSILPSVSVDPNTALIHLSAICFRGFWEWPFDSDHTMRKLFHLNYYRAVHADIMYQCNSFKGGYSEELRATALEMPYRGQMMSMVIFVPDDVQGLCDLEQSLTPANLSKLLASMEMTDNVHLFLPRFRIEHSVALRETLEDLGVKDLFTPGKADLSVAFETGAPSVSGVVHKALVQVDEEGTKPEPAAMNPVFQSARPIADHVNFLDVDRPFMFLIKMNDLDVILFLGSVRRL</sequence>
<keyword evidence="10" id="KW-1185">Reference proteome</keyword>
<evidence type="ECO:0000256" key="2">
    <source>
        <dbReference type="ARBA" id="ARBA00009500"/>
    </source>
</evidence>
<reference evidence="9 10" key="1">
    <citation type="journal article" date="2023" name="Arcadia Sci">
        <title>De novo assembly of a long-read Amblyomma americanum tick genome.</title>
        <authorList>
            <person name="Chou S."/>
            <person name="Poskanzer K.E."/>
            <person name="Rollins M."/>
            <person name="Thuy-Boun P.S."/>
        </authorList>
    </citation>
    <scope>NUCLEOTIDE SEQUENCE [LARGE SCALE GENOMIC DNA]</scope>
    <source>
        <strain evidence="9">F_SG_1</strain>
        <tissue evidence="9">Salivary glands</tissue>
    </source>
</reference>
<dbReference type="SMART" id="SM00093">
    <property type="entry name" value="SERPIN"/>
    <property type="match status" value="1"/>
</dbReference>
<dbReference type="InterPro" id="IPR042178">
    <property type="entry name" value="Serpin_sf_1"/>
</dbReference>
<dbReference type="GO" id="GO:0004867">
    <property type="term" value="F:serine-type endopeptidase inhibitor activity"/>
    <property type="evidence" value="ECO:0007669"/>
    <property type="project" value="UniProtKB-KW"/>
</dbReference>
<keyword evidence="6" id="KW-0325">Glycoprotein</keyword>
<evidence type="ECO:0000256" key="3">
    <source>
        <dbReference type="ARBA" id="ARBA00022525"/>
    </source>
</evidence>
<keyword evidence="4" id="KW-0646">Protease inhibitor</keyword>
<evidence type="ECO:0000256" key="4">
    <source>
        <dbReference type="ARBA" id="ARBA00022690"/>
    </source>
</evidence>
<gene>
    <name evidence="9" type="ORF">V5799_004474</name>
</gene>
<dbReference type="Gene3D" id="3.30.497.10">
    <property type="entry name" value="Antithrombin, subunit I, domain 2"/>
    <property type="match status" value="1"/>
</dbReference>
<dbReference type="PANTHER" id="PTHR11461:SF211">
    <property type="entry name" value="GH10112P-RELATED"/>
    <property type="match status" value="1"/>
</dbReference>
<comment type="subcellular location">
    <subcellularLocation>
        <location evidence="1">Secreted</location>
    </subcellularLocation>
</comment>
<accession>A0AAQ4D602</accession>
<name>A0AAQ4D602_AMBAM</name>
<evidence type="ECO:0000313" key="9">
    <source>
        <dbReference type="EMBL" id="KAK8757892.1"/>
    </source>
</evidence>
<dbReference type="SUPFAM" id="SSF56574">
    <property type="entry name" value="Serpins"/>
    <property type="match status" value="1"/>
</dbReference>
<proteinExistence type="inferred from homology"/>
<feature type="domain" description="Serpin" evidence="8">
    <location>
        <begin position="15"/>
        <end position="381"/>
    </location>
</feature>
<dbReference type="Gene3D" id="2.30.39.10">
    <property type="entry name" value="Alpha-1-antitrypsin, domain 1"/>
    <property type="match status" value="1"/>
</dbReference>
<dbReference type="CDD" id="cd00172">
    <property type="entry name" value="serpin"/>
    <property type="match status" value="1"/>
</dbReference>
<dbReference type="InterPro" id="IPR036186">
    <property type="entry name" value="Serpin_sf"/>
</dbReference>
<evidence type="ECO:0000259" key="8">
    <source>
        <dbReference type="SMART" id="SM00093"/>
    </source>
</evidence>
<dbReference type="InterPro" id="IPR023796">
    <property type="entry name" value="Serpin_dom"/>
</dbReference>
<keyword evidence="5" id="KW-0722">Serine protease inhibitor</keyword>
<evidence type="ECO:0000313" key="10">
    <source>
        <dbReference type="Proteomes" id="UP001321473"/>
    </source>
</evidence>
<dbReference type="InterPro" id="IPR000215">
    <property type="entry name" value="Serpin_fam"/>
</dbReference>
<comment type="caution">
    <text evidence="9">The sequence shown here is derived from an EMBL/GenBank/DDBJ whole genome shotgun (WGS) entry which is preliminary data.</text>
</comment>
<keyword evidence="3" id="KW-0964">Secreted</keyword>
<dbReference type="InterPro" id="IPR042185">
    <property type="entry name" value="Serpin_sf_2"/>
</dbReference>
<dbReference type="PROSITE" id="PS00284">
    <property type="entry name" value="SERPIN"/>
    <property type="match status" value="1"/>
</dbReference>
<dbReference type="GO" id="GO:0005615">
    <property type="term" value="C:extracellular space"/>
    <property type="evidence" value="ECO:0007669"/>
    <property type="project" value="InterPro"/>
</dbReference>
<evidence type="ECO:0000256" key="5">
    <source>
        <dbReference type="ARBA" id="ARBA00022900"/>
    </source>
</evidence>
<dbReference type="InterPro" id="IPR023795">
    <property type="entry name" value="Serpin_CS"/>
</dbReference>
<organism evidence="9 10">
    <name type="scientific">Amblyomma americanum</name>
    <name type="common">Lone star tick</name>
    <dbReference type="NCBI Taxonomy" id="6943"/>
    <lineage>
        <taxon>Eukaryota</taxon>
        <taxon>Metazoa</taxon>
        <taxon>Ecdysozoa</taxon>
        <taxon>Arthropoda</taxon>
        <taxon>Chelicerata</taxon>
        <taxon>Arachnida</taxon>
        <taxon>Acari</taxon>
        <taxon>Parasitiformes</taxon>
        <taxon>Ixodida</taxon>
        <taxon>Ixodoidea</taxon>
        <taxon>Ixodidae</taxon>
        <taxon>Amblyomminae</taxon>
        <taxon>Amblyomma</taxon>
    </lineage>
</organism>
<evidence type="ECO:0000256" key="6">
    <source>
        <dbReference type="ARBA" id="ARBA00023180"/>
    </source>
</evidence>
<comment type="similarity">
    <text evidence="2 7">Belongs to the serpin family.</text>
</comment>
<evidence type="ECO:0000256" key="7">
    <source>
        <dbReference type="RuleBase" id="RU000411"/>
    </source>
</evidence>
<dbReference type="Pfam" id="PF00079">
    <property type="entry name" value="Serpin"/>
    <property type="match status" value="1"/>
</dbReference>
<dbReference type="Proteomes" id="UP001321473">
    <property type="component" value="Unassembled WGS sequence"/>
</dbReference>
<evidence type="ECO:0000256" key="1">
    <source>
        <dbReference type="ARBA" id="ARBA00004613"/>
    </source>
</evidence>
<dbReference type="EMBL" id="JARKHS020034701">
    <property type="protein sequence ID" value="KAK8757892.1"/>
    <property type="molecule type" value="Genomic_DNA"/>
</dbReference>
<dbReference type="PANTHER" id="PTHR11461">
    <property type="entry name" value="SERINE PROTEASE INHIBITOR, SERPIN"/>
    <property type="match status" value="1"/>
</dbReference>
<dbReference type="AlphaFoldDB" id="A0AAQ4D602"/>
<protein>
    <recommendedName>
        <fullName evidence="8">Serpin domain-containing protein</fullName>
    </recommendedName>
</protein>